<sequence>MFPQAIVIPLYNISSSKHCFLSIKLFSPLSVLLICFTADESTDVGEEDSFLGQTSAPSNQPPTFSYFSQAISNNDPFANIGSPSFTTTTSQAATTSPLASQYPSTTHQNAQPGIPPPTPFTSPPPVQTQQSYNPYRQNPQSNRANPYIAPPQFQQGQAHQQMPPHHPSAAPTQMYHSPPHSLPQVGQPPIGESMALTPVSKPISSAIQPLLSLPYNIYEAVRPHWFFCKLVECKPVWMPFSFLDTTKLEEVFNSVQLDPENVVVCTDGGRYDVRLYDRMRRAVYWEEEDSEVRRCTWFYKGDSDSRFIPYSEEFSEKLEAEYKKTVTSNQWHRKLEFPSGETIVMHNPKVIVQYQSSSMSDEWGMTQDGQTRPRVVKRGIDADHDEIPEGELAQVDHVVFMAHGIGPVCDLRFRSIVECVDEFRTVSLKLLRTHFKKAVDQQKLTRVEFLPVHWHSALHGDATGVDRRIKKITLPSIGRLRHFTNETLLDIFFYNSPTYCQTIVDKVIAEINRLYALFLSRNPDFKGGVSVAGHSLGSLILFDLLANQKGPSSLGDHGQPTSNGTMKDSVIPEEAQATHVANPNVQDLEDSDELKDKEEEEIETLQEALESLGVSEYLSTLEQEKIDMESLLMCTVDDLKEMGIPLGPRKKIANFVKEKANAQNGVGWSDDMKFAFMCEFRVGYHLIHSTSSQVSVAYPALNFEPDNFFALGSPIGMFLTVRGLERIDENYRLPTCKGFFNIYHPLDPVAYRIEPLIISDLDLKPVLIPHHKGRKRLHLELKESLTRMGSDLKHGFISSLKSAWQTLNEFARAHTSSTQLQAELEKVANQIKEEEEKHVEEEQKLVESPESLKDEDSAVKIGLLNGGHRIDYVLQEKPIESFNEYLFALQSHLSFKLFLKVPCP</sequence>
<protein>
    <submittedName>
        <fullName evidence="5">SEC23 interacting protein</fullName>
    </submittedName>
</protein>
<reference evidence="6" key="2">
    <citation type="journal article" date="2007" name="PLoS Biol.">
        <title>Survey sequencing and comparative analysis of the elephant shark (Callorhinchus milii) genome.</title>
        <authorList>
            <person name="Venkatesh B."/>
            <person name="Kirkness E.F."/>
            <person name="Loh Y.H."/>
            <person name="Halpern A.L."/>
            <person name="Lee A.P."/>
            <person name="Johnson J."/>
            <person name="Dandona N."/>
            <person name="Viswanathan L.D."/>
            <person name="Tay A."/>
            <person name="Venter J.C."/>
            <person name="Strausberg R.L."/>
            <person name="Brenner S."/>
        </authorList>
    </citation>
    <scope>NUCLEOTIDE SEQUENCE [LARGE SCALE GENOMIC DNA]</scope>
</reference>
<evidence type="ECO:0000259" key="4">
    <source>
        <dbReference type="PROSITE" id="PS51043"/>
    </source>
</evidence>
<evidence type="ECO:0000256" key="1">
    <source>
        <dbReference type="ARBA" id="ARBA00038464"/>
    </source>
</evidence>
<reference evidence="5" key="4">
    <citation type="submission" date="2025-08" db="UniProtKB">
        <authorList>
            <consortium name="Ensembl"/>
        </authorList>
    </citation>
    <scope>IDENTIFICATION</scope>
</reference>
<feature type="compositionally biased region" description="Pro residues" evidence="3">
    <location>
        <begin position="113"/>
        <end position="126"/>
    </location>
</feature>
<dbReference type="GO" id="GO:0046872">
    <property type="term" value="F:metal ion binding"/>
    <property type="evidence" value="ECO:0007669"/>
    <property type="project" value="InterPro"/>
</dbReference>
<dbReference type="GeneTree" id="ENSGT00940000156602"/>
<reference evidence="6" key="1">
    <citation type="journal article" date="2006" name="Science">
        <title>Ancient noncoding elements conserved in the human genome.</title>
        <authorList>
            <person name="Venkatesh B."/>
            <person name="Kirkness E.F."/>
            <person name="Loh Y.H."/>
            <person name="Halpern A.L."/>
            <person name="Lee A.P."/>
            <person name="Johnson J."/>
            <person name="Dandona N."/>
            <person name="Viswanathan L.D."/>
            <person name="Tay A."/>
            <person name="Venter J.C."/>
            <person name="Strausberg R.L."/>
            <person name="Brenner S."/>
        </authorList>
    </citation>
    <scope>NUCLEOTIDE SEQUENCE [LARGE SCALE GENOMIC DNA]</scope>
</reference>
<dbReference type="PROSITE" id="PS51043">
    <property type="entry name" value="DDHD"/>
    <property type="match status" value="1"/>
</dbReference>
<keyword evidence="2" id="KW-0175">Coiled coil</keyword>
<dbReference type="Pfam" id="PF02862">
    <property type="entry name" value="DDHD"/>
    <property type="match status" value="1"/>
</dbReference>
<evidence type="ECO:0000313" key="6">
    <source>
        <dbReference type="Proteomes" id="UP000314986"/>
    </source>
</evidence>
<dbReference type="PANTHER" id="PTHR23509">
    <property type="entry name" value="PA-PL1 PHOSPHOLIPASE FAMILY"/>
    <property type="match status" value="1"/>
</dbReference>
<dbReference type="InterPro" id="IPR057825">
    <property type="entry name" value="WWE_SEC23-DDH2"/>
</dbReference>
<organism evidence="5 6">
    <name type="scientific">Callorhinchus milii</name>
    <name type="common">Ghost shark</name>
    <dbReference type="NCBI Taxonomy" id="7868"/>
    <lineage>
        <taxon>Eukaryota</taxon>
        <taxon>Metazoa</taxon>
        <taxon>Chordata</taxon>
        <taxon>Craniata</taxon>
        <taxon>Vertebrata</taxon>
        <taxon>Chondrichthyes</taxon>
        <taxon>Holocephali</taxon>
        <taxon>Chimaeriformes</taxon>
        <taxon>Callorhinchidae</taxon>
        <taxon>Callorhinchus</taxon>
    </lineage>
</organism>
<evidence type="ECO:0000256" key="2">
    <source>
        <dbReference type="SAM" id="Coils"/>
    </source>
</evidence>
<dbReference type="AlphaFoldDB" id="A0A4W3H3N4"/>
<reference evidence="6" key="3">
    <citation type="journal article" date="2014" name="Nature">
        <title>Elephant shark genome provides unique insights into gnathostome evolution.</title>
        <authorList>
            <consortium name="International Elephant Shark Genome Sequencing Consortium"/>
            <person name="Venkatesh B."/>
            <person name="Lee A.P."/>
            <person name="Ravi V."/>
            <person name="Maurya A.K."/>
            <person name="Lian M.M."/>
            <person name="Swann J.B."/>
            <person name="Ohta Y."/>
            <person name="Flajnik M.F."/>
            <person name="Sutoh Y."/>
            <person name="Kasahara M."/>
            <person name="Hoon S."/>
            <person name="Gangu V."/>
            <person name="Roy S.W."/>
            <person name="Irimia M."/>
            <person name="Korzh V."/>
            <person name="Kondrychyn I."/>
            <person name="Lim Z.W."/>
            <person name="Tay B.H."/>
            <person name="Tohari S."/>
            <person name="Kong K.W."/>
            <person name="Ho S."/>
            <person name="Lorente-Galdos B."/>
            <person name="Quilez J."/>
            <person name="Marques-Bonet T."/>
            <person name="Raney B.J."/>
            <person name="Ingham P.W."/>
            <person name="Tay A."/>
            <person name="Hillier L.W."/>
            <person name="Minx P."/>
            <person name="Boehm T."/>
            <person name="Wilson R.K."/>
            <person name="Brenner S."/>
            <person name="Warren W.C."/>
        </authorList>
    </citation>
    <scope>NUCLEOTIDE SEQUENCE [LARGE SCALE GENOMIC DNA]</scope>
</reference>
<feature type="domain" description="DDHD" evidence="4">
    <location>
        <begin position="701"/>
        <end position="904"/>
    </location>
</feature>
<feature type="compositionally biased region" description="Polar residues" evidence="3">
    <location>
        <begin position="131"/>
        <end position="144"/>
    </location>
</feature>
<dbReference type="SMART" id="SM00454">
    <property type="entry name" value="SAM"/>
    <property type="match status" value="1"/>
</dbReference>
<feature type="coiled-coil region" evidence="2">
    <location>
        <begin position="588"/>
        <end position="615"/>
    </location>
</feature>
<dbReference type="SMART" id="SM01127">
    <property type="entry name" value="DDHD"/>
    <property type="match status" value="1"/>
</dbReference>
<dbReference type="Proteomes" id="UP000314986">
    <property type="component" value="Unassembled WGS sequence"/>
</dbReference>
<feature type="compositionally biased region" description="Low complexity" evidence="3">
    <location>
        <begin position="82"/>
        <end position="101"/>
    </location>
</feature>
<dbReference type="InterPro" id="IPR004177">
    <property type="entry name" value="DDHD_dom"/>
</dbReference>
<dbReference type="Pfam" id="PF23464">
    <property type="entry name" value="WWE_3"/>
    <property type="match status" value="1"/>
</dbReference>
<comment type="similarity">
    <text evidence="1">Belongs to the PA-PLA1 family.</text>
</comment>
<feature type="region of interest" description="Disordered" evidence="3">
    <location>
        <begin position="78"/>
        <end position="174"/>
    </location>
</feature>
<dbReference type="Ensembl" id="ENSCMIT00000010217.1">
    <property type="protein sequence ID" value="ENSCMIP00000009950.1"/>
    <property type="gene ID" value="ENSCMIG00000005154.1"/>
</dbReference>
<dbReference type="PANTHER" id="PTHR23509:SF4">
    <property type="entry name" value="SEC23-INTERACTING PROTEIN"/>
    <property type="match status" value="1"/>
</dbReference>
<feature type="compositionally biased region" description="Low complexity" evidence="3">
    <location>
        <begin position="150"/>
        <end position="171"/>
    </location>
</feature>
<keyword evidence="6" id="KW-1185">Reference proteome</keyword>
<feature type="coiled-coil region" evidence="2">
    <location>
        <begin position="817"/>
        <end position="844"/>
    </location>
</feature>
<reference evidence="5" key="5">
    <citation type="submission" date="2025-09" db="UniProtKB">
        <authorList>
            <consortium name="Ensembl"/>
        </authorList>
    </citation>
    <scope>IDENTIFICATION</scope>
</reference>
<evidence type="ECO:0000313" key="5">
    <source>
        <dbReference type="Ensembl" id="ENSCMIP00000009950.1"/>
    </source>
</evidence>
<dbReference type="FunFam" id="1.10.150.50:FF:000034">
    <property type="entry name" value="ankyrin repeat and SAM domain-containing protein 4B"/>
    <property type="match status" value="1"/>
</dbReference>
<evidence type="ECO:0000256" key="3">
    <source>
        <dbReference type="SAM" id="MobiDB-lite"/>
    </source>
</evidence>
<accession>A0A4W3H3N4</accession>
<name>A0A4W3H3N4_CALMI</name>
<dbReference type="GO" id="GO:0030134">
    <property type="term" value="C:COPII-coated ER to Golgi transport vesicle"/>
    <property type="evidence" value="ECO:0007669"/>
    <property type="project" value="TreeGrafter"/>
</dbReference>
<dbReference type="Pfam" id="PF00536">
    <property type="entry name" value="SAM_1"/>
    <property type="match status" value="1"/>
</dbReference>
<dbReference type="SUPFAM" id="SSF47769">
    <property type="entry name" value="SAM/Pointed domain"/>
    <property type="match status" value="1"/>
</dbReference>
<dbReference type="InterPro" id="IPR058055">
    <property type="entry name" value="PA-PLA1"/>
</dbReference>
<dbReference type="InterPro" id="IPR013761">
    <property type="entry name" value="SAM/pointed_sf"/>
</dbReference>
<proteinExistence type="inferred from homology"/>
<dbReference type="Gene3D" id="1.10.150.50">
    <property type="entry name" value="Transcription Factor, Ets-1"/>
    <property type="match status" value="1"/>
</dbReference>
<dbReference type="GO" id="GO:0004620">
    <property type="term" value="F:phospholipase activity"/>
    <property type="evidence" value="ECO:0007669"/>
    <property type="project" value="TreeGrafter"/>
</dbReference>
<dbReference type="InterPro" id="IPR001660">
    <property type="entry name" value="SAM"/>
</dbReference>